<evidence type="ECO:0000256" key="1">
    <source>
        <dbReference type="ARBA" id="ARBA00013860"/>
    </source>
</evidence>
<evidence type="ECO:0000256" key="6">
    <source>
        <dbReference type="ARBA" id="ARBA00023163"/>
    </source>
</evidence>
<dbReference type="PROSITE" id="PS51740">
    <property type="entry name" value="SPOVT_ABRB"/>
    <property type="match status" value="2"/>
</dbReference>
<reference evidence="10" key="1">
    <citation type="journal article" date="2019" name="Int. J. Syst. Evol. Microbiol.">
        <title>The Global Catalogue of Microorganisms (GCM) 10K type strain sequencing project: providing services to taxonomists for standard genome sequencing and annotation.</title>
        <authorList>
            <consortium name="The Broad Institute Genomics Platform"/>
            <consortium name="The Broad Institute Genome Sequencing Center for Infectious Disease"/>
            <person name="Wu L."/>
            <person name="Ma J."/>
        </authorList>
    </citation>
    <scope>NUCLEOTIDE SEQUENCE [LARGE SCALE GENOMIC DNA]</scope>
    <source>
        <strain evidence="10">JCM 18424</strain>
    </source>
</reference>
<organism evidence="9 10">
    <name type="scientific">Wohlfahrtiimonas larvae</name>
    <dbReference type="NCBI Taxonomy" id="1157986"/>
    <lineage>
        <taxon>Bacteria</taxon>
        <taxon>Pseudomonadati</taxon>
        <taxon>Pseudomonadota</taxon>
        <taxon>Gammaproteobacteria</taxon>
        <taxon>Cardiobacteriales</taxon>
        <taxon>Ignatzschineriaceae</taxon>
        <taxon>Wohlfahrtiimonas</taxon>
    </lineage>
</organism>
<dbReference type="CDD" id="cd16321">
    <property type="entry name" value="MraZ_C"/>
    <property type="match status" value="1"/>
</dbReference>
<dbReference type="InterPro" id="IPR007159">
    <property type="entry name" value="SpoVT-AbrB_dom"/>
</dbReference>
<dbReference type="InterPro" id="IPR035644">
    <property type="entry name" value="MraZ_C"/>
</dbReference>
<dbReference type="RefSeq" id="WP_077924583.1">
    <property type="nucleotide sequence ID" value="NZ_BAABKE010000002.1"/>
</dbReference>
<dbReference type="InterPro" id="IPR037914">
    <property type="entry name" value="SpoVT-AbrB_sf"/>
</dbReference>
<dbReference type="InterPro" id="IPR035642">
    <property type="entry name" value="MraZ_N"/>
</dbReference>
<dbReference type="Gene3D" id="3.40.1550.20">
    <property type="entry name" value="Transcriptional regulator MraZ domain"/>
    <property type="match status" value="1"/>
</dbReference>
<evidence type="ECO:0000313" key="9">
    <source>
        <dbReference type="EMBL" id="GAA5095398.1"/>
    </source>
</evidence>
<name>A0ABP9MI13_9GAMM</name>
<comment type="similarity">
    <text evidence="7">Belongs to the MraZ family.</text>
</comment>
<comment type="subunit">
    <text evidence="7">Forms oligomers.</text>
</comment>
<keyword evidence="5 7" id="KW-0238">DNA-binding</keyword>
<evidence type="ECO:0000256" key="7">
    <source>
        <dbReference type="HAMAP-Rule" id="MF_01008"/>
    </source>
</evidence>
<protein>
    <recommendedName>
        <fullName evidence="1 7">Transcriptional regulator MraZ</fullName>
    </recommendedName>
</protein>
<sequence length="165" mass="19320">MTSFLGEFELKLDAKKRLMLPANLKKQLEDTDRFVLNRAFDKCLNLYPYHVWQEVDAELTKLNSFVKKERDFVRFVRGGATEIQLDAQGRFIMPSRLMSYANITSDIILSGNGSLIEVWDRDTYDSMLSIDPEDFSNLAEEVMVKYEKEELFEFDESIVVPIMRR</sequence>
<keyword evidence="4 7" id="KW-0805">Transcription regulation</keyword>
<dbReference type="EMBL" id="BAABKE010000002">
    <property type="protein sequence ID" value="GAA5095398.1"/>
    <property type="molecule type" value="Genomic_DNA"/>
</dbReference>
<comment type="subcellular location">
    <subcellularLocation>
        <location evidence="7">Cytoplasm</location>
        <location evidence="7">Nucleoid</location>
    </subcellularLocation>
</comment>
<dbReference type="InterPro" id="IPR020603">
    <property type="entry name" value="MraZ_dom"/>
</dbReference>
<dbReference type="PANTHER" id="PTHR34701:SF1">
    <property type="entry name" value="TRANSCRIPTIONAL REGULATOR MRAZ"/>
    <property type="match status" value="1"/>
</dbReference>
<dbReference type="Proteomes" id="UP001500631">
    <property type="component" value="Unassembled WGS sequence"/>
</dbReference>
<keyword evidence="10" id="KW-1185">Reference proteome</keyword>
<evidence type="ECO:0000256" key="3">
    <source>
        <dbReference type="ARBA" id="ARBA00022737"/>
    </source>
</evidence>
<dbReference type="HAMAP" id="MF_01008">
    <property type="entry name" value="MraZ"/>
    <property type="match status" value="1"/>
</dbReference>
<proteinExistence type="inferred from homology"/>
<feature type="domain" description="SpoVT-AbrB" evidence="8">
    <location>
        <begin position="80"/>
        <end position="123"/>
    </location>
</feature>
<evidence type="ECO:0000256" key="2">
    <source>
        <dbReference type="ARBA" id="ARBA00022490"/>
    </source>
</evidence>
<keyword evidence="2 7" id="KW-0963">Cytoplasm</keyword>
<dbReference type="InterPro" id="IPR038619">
    <property type="entry name" value="MraZ_sf"/>
</dbReference>
<dbReference type="CDD" id="cd16320">
    <property type="entry name" value="MraZ_N"/>
    <property type="match status" value="1"/>
</dbReference>
<evidence type="ECO:0000256" key="4">
    <source>
        <dbReference type="ARBA" id="ARBA00023015"/>
    </source>
</evidence>
<comment type="caution">
    <text evidence="9">The sequence shown here is derived from an EMBL/GenBank/DDBJ whole genome shotgun (WGS) entry which is preliminary data.</text>
</comment>
<dbReference type="Pfam" id="PF02381">
    <property type="entry name" value="MraZ"/>
    <property type="match status" value="2"/>
</dbReference>
<dbReference type="PANTHER" id="PTHR34701">
    <property type="entry name" value="TRANSCRIPTIONAL REGULATOR MRAZ"/>
    <property type="match status" value="1"/>
</dbReference>
<evidence type="ECO:0000256" key="5">
    <source>
        <dbReference type="ARBA" id="ARBA00023125"/>
    </source>
</evidence>
<evidence type="ECO:0000259" key="8">
    <source>
        <dbReference type="PROSITE" id="PS51740"/>
    </source>
</evidence>
<dbReference type="SUPFAM" id="SSF89447">
    <property type="entry name" value="AbrB/MazE/MraZ-like"/>
    <property type="match status" value="1"/>
</dbReference>
<keyword evidence="6 7" id="KW-0804">Transcription</keyword>
<accession>A0ABP9MI13</accession>
<feature type="domain" description="SpoVT-AbrB" evidence="8">
    <location>
        <begin position="7"/>
        <end position="51"/>
    </location>
</feature>
<dbReference type="NCBIfam" id="TIGR00242">
    <property type="entry name" value="division/cell wall cluster transcriptional repressor MraZ"/>
    <property type="match status" value="1"/>
</dbReference>
<gene>
    <name evidence="7 9" type="primary">mraZ</name>
    <name evidence="9" type="ORF">GCM10023338_04740</name>
</gene>
<dbReference type="InterPro" id="IPR003444">
    <property type="entry name" value="MraZ"/>
</dbReference>
<evidence type="ECO:0000313" key="10">
    <source>
        <dbReference type="Proteomes" id="UP001500631"/>
    </source>
</evidence>
<keyword evidence="3" id="KW-0677">Repeat</keyword>